<evidence type="ECO:0000313" key="5">
    <source>
        <dbReference type="Proteomes" id="UP001199916"/>
    </source>
</evidence>
<dbReference type="Proteomes" id="UP001199916">
    <property type="component" value="Unassembled WGS sequence"/>
</dbReference>
<name>A0ABS8YBL4_9BACL</name>
<dbReference type="RefSeq" id="WP_233696007.1">
    <property type="nucleotide sequence ID" value="NZ_JAJNBZ010000003.1"/>
</dbReference>
<organism evidence="4 5">
    <name type="scientific">Paenibacillus profundus</name>
    <dbReference type="NCBI Taxonomy" id="1173085"/>
    <lineage>
        <taxon>Bacteria</taxon>
        <taxon>Bacillati</taxon>
        <taxon>Bacillota</taxon>
        <taxon>Bacilli</taxon>
        <taxon>Bacillales</taxon>
        <taxon>Paenibacillaceae</taxon>
        <taxon>Paenibacillus</taxon>
    </lineage>
</organism>
<comment type="similarity">
    <text evidence="2">Belongs to the ROK (NagC/XylR) family.</text>
</comment>
<dbReference type="InterPro" id="IPR036390">
    <property type="entry name" value="WH_DNA-bd_sf"/>
</dbReference>
<dbReference type="SUPFAM" id="SSF46785">
    <property type="entry name" value="Winged helix' DNA-binding domain"/>
    <property type="match status" value="1"/>
</dbReference>
<keyword evidence="3" id="KW-0119">Carbohydrate metabolism</keyword>
<evidence type="ECO:0000256" key="2">
    <source>
        <dbReference type="ARBA" id="ARBA00006479"/>
    </source>
</evidence>
<dbReference type="EMBL" id="JAJNBZ010000003">
    <property type="protein sequence ID" value="MCE5168842.1"/>
    <property type="molecule type" value="Genomic_DNA"/>
</dbReference>
<protein>
    <submittedName>
        <fullName evidence="4">ROK family protein</fullName>
    </submittedName>
</protein>
<dbReference type="PANTHER" id="PTHR18964:SF149">
    <property type="entry name" value="BIFUNCTIONAL UDP-N-ACETYLGLUCOSAMINE 2-EPIMERASE_N-ACETYLMANNOSAMINE KINASE"/>
    <property type="match status" value="1"/>
</dbReference>
<dbReference type="Gene3D" id="1.10.10.10">
    <property type="entry name" value="Winged helix-like DNA-binding domain superfamily/Winged helix DNA-binding domain"/>
    <property type="match status" value="1"/>
</dbReference>
<dbReference type="Gene3D" id="3.30.420.40">
    <property type="match status" value="2"/>
</dbReference>
<evidence type="ECO:0000313" key="4">
    <source>
        <dbReference type="EMBL" id="MCE5168842.1"/>
    </source>
</evidence>
<dbReference type="SUPFAM" id="SSF53067">
    <property type="entry name" value="Actin-like ATPase domain"/>
    <property type="match status" value="1"/>
</dbReference>
<sequence>MKVTGDQALVKKINTSIALEAIQLHAPISRAQVASMTGLNKATVSNLVNELLEQQLVLEIGPGQSSGGRKPLMLLFNRHAGYTIGIELGIGSFTAILCDLSGQIVLEEANIPIRSNESEHVIDSLCDTITALRSQAPSAPYGTIGIGIGAPGMVDEEGNVLFAPNLGWRNVALKRAIEERFPGAIVTVDNEARAGAIGEWEYGAGEKAQHLVYISAGAGIGTGTIIGGELFKGAYGYSGEMGHMTIEANGRKCSCGNRGCWELYASEKAIAEAGKNVSYHSLEEIMQAAEQDEPNALHTLHQIGEYLGVGIANIINTFNPELVIIGNKLTQAERWIRKPLLRTVQQRTLQSHQHGLQIHFSSLQQRSTVLGAANQVIQLFVGRTKVSV</sequence>
<keyword evidence="3" id="KW-0859">Xylose metabolism</keyword>
<reference evidence="4 5" key="1">
    <citation type="submission" date="2021-11" db="EMBL/GenBank/DDBJ databases">
        <title>Draft genome sequence of Paenibacillus profundus YoMME, a new Gram-positive bacteria with exoelectrogenic properties.</title>
        <authorList>
            <person name="Hubenova Y."/>
            <person name="Hubenova E."/>
            <person name="Manasiev Y."/>
            <person name="Peykov S."/>
            <person name="Mitov M."/>
        </authorList>
    </citation>
    <scope>NUCLEOTIDE SEQUENCE [LARGE SCALE GENOMIC DNA]</scope>
    <source>
        <strain evidence="4 5">YoMME</strain>
    </source>
</reference>
<proteinExistence type="inferred from homology"/>
<evidence type="ECO:0000256" key="3">
    <source>
        <dbReference type="ARBA" id="ARBA00022629"/>
    </source>
</evidence>
<accession>A0ABS8YBL4</accession>
<dbReference type="InterPro" id="IPR000600">
    <property type="entry name" value="ROK"/>
</dbReference>
<dbReference type="InterPro" id="IPR043129">
    <property type="entry name" value="ATPase_NBD"/>
</dbReference>
<comment type="caution">
    <text evidence="4">The sequence shown here is derived from an EMBL/GenBank/DDBJ whole genome shotgun (WGS) entry which is preliminary data.</text>
</comment>
<comment type="function">
    <text evidence="1">Transcriptional repressor of xylose-utilizing enzymes.</text>
</comment>
<keyword evidence="5" id="KW-1185">Reference proteome</keyword>
<dbReference type="Pfam" id="PF00480">
    <property type="entry name" value="ROK"/>
    <property type="match status" value="1"/>
</dbReference>
<dbReference type="CDD" id="cd24076">
    <property type="entry name" value="ASKHA_ATPase_ROK_BsXylR-like"/>
    <property type="match status" value="1"/>
</dbReference>
<evidence type="ECO:0000256" key="1">
    <source>
        <dbReference type="ARBA" id="ARBA00002486"/>
    </source>
</evidence>
<gene>
    <name evidence="4" type="ORF">LQV63_05895</name>
</gene>
<dbReference type="PANTHER" id="PTHR18964">
    <property type="entry name" value="ROK (REPRESSOR, ORF, KINASE) FAMILY"/>
    <property type="match status" value="1"/>
</dbReference>
<dbReference type="InterPro" id="IPR036388">
    <property type="entry name" value="WH-like_DNA-bd_sf"/>
</dbReference>